<organism evidence="2">
    <name type="scientific">Rhizochromulina marina</name>
    <dbReference type="NCBI Taxonomy" id="1034831"/>
    <lineage>
        <taxon>Eukaryota</taxon>
        <taxon>Sar</taxon>
        <taxon>Stramenopiles</taxon>
        <taxon>Ochrophyta</taxon>
        <taxon>Dictyochophyceae</taxon>
        <taxon>Rhizochromulinales</taxon>
        <taxon>Rhizochromulina</taxon>
    </lineage>
</organism>
<evidence type="ECO:0000256" key="1">
    <source>
        <dbReference type="SAM" id="MobiDB-lite"/>
    </source>
</evidence>
<evidence type="ECO:0000313" key="2">
    <source>
        <dbReference type="EMBL" id="CAD9662174.1"/>
    </source>
</evidence>
<feature type="compositionally biased region" description="Basic and acidic residues" evidence="1">
    <location>
        <begin position="52"/>
        <end position="63"/>
    </location>
</feature>
<feature type="compositionally biased region" description="Low complexity" evidence="1">
    <location>
        <begin position="134"/>
        <end position="147"/>
    </location>
</feature>
<evidence type="ECO:0000313" key="3">
    <source>
        <dbReference type="EMBL" id="CAD9662195.1"/>
    </source>
</evidence>
<accession>A0A6U0X251</accession>
<reference evidence="2" key="1">
    <citation type="submission" date="2021-01" db="EMBL/GenBank/DDBJ databases">
        <authorList>
            <person name="Corre E."/>
            <person name="Pelletier E."/>
            <person name="Niang G."/>
            <person name="Scheremetjew M."/>
            <person name="Finn R."/>
            <person name="Kale V."/>
            <person name="Holt S."/>
            <person name="Cochrane G."/>
            <person name="Meng A."/>
            <person name="Brown T."/>
            <person name="Cohen L."/>
        </authorList>
    </citation>
    <scope>NUCLEOTIDE SEQUENCE</scope>
    <source>
        <strain evidence="2">CCMP1243</strain>
    </source>
</reference>
<dbReference type="AlphaFoldDB" id="A0A6U0X251"/>
<feature type="region of interest" description="Disordered" evidence="1">
    <location>
        <begin position="29"/>
        <end position="147"/>
    </location>
</feature>
<dbReference type="EMBL" id="HBHJ01002026">
    <property type="protein sequence ID" value="CAD9662174.1"/>
    <property type="molecule type" value="Transcribed_RNA"/>
</dbReference>
<dbReference type="EMBL" id="HBHJ01002037">
    <property type="protein sequence ID" value="CAD9662195.1"/>
    <property type="molecule type" value="Transcribed_RNA"/>
</dbReference>
<proteinExistence type="predicted"/>
<gene>
    <name evidence="2" type="ORF">RMAR1173_LOCUS1290</name>
    <name evidence="3" type="ORF">RMAR1173_LOCUS1298</name>
</gene>
<feature type="compositionally biased region" description="Low complexity" evidence="1">
    <location>
        <begin position="82"/>
        <end position="94"/>
    </location>
</feature>
<sequence>MGSRHLDPSAECVPDRDGLKAWVRREHVSAWKRSSATSRKEQWSLDPSPASRKSEAIDKKDVSPKTNLGSRKKAVMSPPQPSTSSSSSCSSSSSMLAKKQQQPPRRRSDTSLKSPTKGKMPRGDPYHHQPQKLSSSSSATSTKRNSI</sequence>
<name>A0A6U0X251_9STRA</name>
<protein>
    <submittedName>
        <fullName evidence="2">Uncharacterized protein</fullName>
    </submittedName>
</protein>